<gene>
    <name evidence="3" type="ORF">HL667_26330</name>
</gene>
<feature type="region of interest" description="Disordered" evidence="1">
    <location>
        <begin position="121"/>
        <end position="161"/>
    </location>
</feature>
<evidence type="ECO:0000313" key="3">
    <source>
        <dbReference type="EMBL" id="NPU68543.1"/>
    </source>
</evidence>
<dbReference type="GO" id="GO:0004519">
    <property type="term" value="F:endonuclease activity"/>
    <property type="evidence" value="ECO:0007669"/>
    <property type="project" value="UniProtKB-KW"/>
</dbReference>
<evidence type="ECO:0000256" key="1">
    <source>
        <dbReference type="SAM" id="MobiDB-lite"/>
    </source>
</evidence>
<dbReference type="CDD" id="cd01038">
    <property type="entry name" value="Endonuclease_DUF559"/>
    <property type="match status" value="1"/>
</dbReference>
<dbReference type="Proteomes" id="UP000886476">
    <property type="component" value="Unassembled WGS sequence"/>
</dbReference>
<dbReference type="EMBL" id="JABFDN010000011">
    <property type="protein sequence ID" value="NPU68543.1"/>
    <property type="molecule type" value="Genomic_DNA"/>
</dbReference>
<dbReference type="SUPFAM" id="SSF52980">
    <property type="entry name" value="Restriction endonuclease-like"/>
    <property type="match status" value="1"/>
</dbReference>
<feature type="domain" description="DUF559" evidence="2">
    <location>
        <begin position="9"/>
        <end position="117"/>
    </location>
</feature>
<dbReference type="PANTHER" id="PTHR38590">
    <property type="entry name" value="BLL0828 PROTEIN"/>
    <property type="match status" value="1"/>
</dbReference>
<protein>
    <submittedName>
        <fullName evidence="3">Endonuclease domain-containing protein</fullName>
    </submittedName>
</protein>
<dbReference type="InterPro" id="IPR011335">
    <property type="entry name" value="Restrct_endonuc-II-like"/>
</dbReference>
<dbReference type="Gene3D" id="3.40.960.10">
    <property type="entry name" value="VSR Endonuclease"/>
    <property type="match status" value="1"/>
</dbReference>
<comment type="caution">
    <text evidence="3">The sequence shown here is derived from an EMBL/GenBank/DDBJ whole genome shotgun (WGS) entry which is preliminary data.</text>
</comment>
<proteinExistence type="predicted"/>
<dbReference type="PANTHER" id="PTHR38590:SF1">
    <property type="entry name" value="BLL0828 PROTEIN"/>
    <property type="match status" value="1"/>
</dbReference>
<organism evidence="3 4">
    <name type="scientific">Bradyrhizobium aeschynomenes</name>
    <dbReference type="NCBI Taxonomy" id="2734909"/>
    <lineage>
        <taxon>Bacteria</taxon>
        <taxon>Pseudomonadati</taxon>
        <taxon>Pseudomonadota</taxon>
        <taxon>Alphaproteobacteria</taxon>
        <taxon>Hyphomicrobiales</taxon>
        <taxon>Nitrobacteraceae</taxon>
        <taxon>Bradyrhizobium</taxon>
    </lineage>
</organism>
<evidence type="ECO:0000259" key="2">
    <source>
        <dbReference type="Pfam" id="PF04480"/>
    </source>
</evidence>
<name>A0ABX2CK70_9BRAD</name>
<keyword evidence="3" id="KW-0378">Hydrolase</keyword>
<dbReference type="Pfam" id="PF04480">
    <property type="entry name" value="DUF559"/>
    <property type="match status" value="1"/>
</dbReference>
<reference evidence="3" key="1">
    <citation type="submission" date="2020-05" db="EMBL/GenBank/DDBJ databases">
        <title>Nod-independent and nitrogen-fixing Bradyrhizobium aeschynomene sp. nov. isolated from nodules of Aeschynomene indica.</title>
        <authorList>
            <person name="Zhang Z."/>
        </authorList>
    </citation>
    <scope>NUCLEOTIDE SEQUENCE</scope>
    <source>
        <strain evidence="3">83012</strain>
    </source>
</reference>
<keyword evidence="4" id="KW-1185">Reference proteome</keyword>
<dbReference type="RefSeq" id="WP_172113605.1">
    <property type="nucleotide sequence ID" value="NZ_JABFDN010000011.1"/>
</dbReference>
<keyword evidence="3" id="KW-0540">Nuclease</keyword>
<sequence length="161" mass="18067">MPHAVVNERQRRRAKQLRQEMTRAETLLWRDIKADRIDGASFRRQVPFRNYIADFVCFSAKLVVELDGESHDFVERQARDAERDAFFAVEGFQVLRFTNEQVTSNLEGVVEAIRKALADRARGLPPSPALPHKGGGSGEDGASGKDNTPDTNNSKTRGMQP</sequence>
<keyword evidence="3" id="KW-0255">Endonuclease</keyword>
<feature type="compositionally biased region" description="Polar residues" evidence="1">
    <location>
        <begin position="149"/>
        <end position="161"/>
    </location>
</feature>
<dbReference type="InterPro" id="IPR007569">
    <property type="entry name" value="DUF559"/>
</dbReference>
<evidence type="ECO:0000313" key="4">
    <source>
        <dbReference type="Proteomes" id="UP000886476"/>
    </source>
</evidence>
<dbReference type="InterPro" id="IPR047216">
    <property type="entry name" value="Endonuclease_DUF559_bact"/>
</dbReference>
<accession>A0ABX2CK70</accession>